<sequence>MSTIKAIWDCMFTPRLIKIYGNGPVEKVYEPHNLERWGDKVINSLYVMWKFGVYTSPFIAGILYRKGYFVGQEGLEGLVTLTKFVTSLGVILVVSFCIRGFSRSKNPTYHKFIQTLNNAHQNMTPSVKQQLTKYDFEFFAWPVEYSWKDVEGDMTKHRVNISRPIIYRNSLHLIMSLPCQIIAYLAMHTFGIRLIYPGSVGILQMILEPGLLQGRSKLIEVNHGLRYKLGTKDKNEIDAMFIDKRNVTANGNTLVVCCEGNAGFYEIGIMGTPIEAGYSVLGWNHPGFGGSTGQPYPDQEQNAVDMVMQFAINKLGFKIENIILFGWSIGGYTATWTAMNYPDVKGLVLDATFDDILPLALNQMPAWWNSLVKLAIREHANLNIYEQLVKFPGPVLLIRRTDDEVICLREAELSSNRGNNLLVKLLRFRYPLIIGDMQVELLDEYLSTTLNAQDQIFSKYNVNSDLCNSLLESYISENSKSYPMRIGDEMAASQKNQMALFLARKYMKDFKSTHCTPLPADMFQQPWDINVENDYVFT</sequence>
<dbReference type="GO" id="GO:0006660">
    <property type="term" value="P:phosphatidylserine catabolic process"/>
    <property type="evidence" value="ECO:0007669"/>
    <property type="project" value="TreeGrafter"/>
</dbReference>
<dbReference type="SUPFAM" id="SSF53474">
    <property type="entry name" value="alpha/beta-Hydrolases"/>
    <property type="match status" value="1"/>
</dbReference>
<dbReference type="GO" id="GO:0047372">
    <property type="term" value="F:monoacylglycerol lipase activity"/>
    <property type="evidence" value="ECO:0007669"/>
    <property type="project" value="TreeGrafter"/>
</dbReference>
<dbReference type="OrthoDB" id="6412627at2759"/>
<dbReference type="GO" id="GO:0012505">
    <property type="term" value="C:endomembrane system"/>
    <property type="evidence" value="ECO:0007669"/>
    <property type="project" value="TreeGrafter"/>
</dbReference>
<protein>
    <submittedName>
        <fullName evidence="4">Uncharacterized protein</fullName>
    </submittedName>
</protein>
<dbReference type="InterPro" id="IPR029058">
    <property type="entry name" value="AB_hydrolase_fold"/>
</dbReference>
<dbReference type="GO" id="GO:0004620">
    <property type="term" value="F:phospholipase activity"/>
    <property type="evidence" value="ECO:0007669"/>
    <property type="project" value="TreeGrafter"/>
</dbReference>
<gene>
    <name evidence="4" type="ORF">ILUMI_12908</name>
</gene>
<accession>A0A8K0GBC6</accession>
<dbReference type="Proteomes" id="UP000801492">
    <property type="component" value="Unassembled WGS sequence"/>
</dbReference>
<keyword evidence="5" id="KW-1185">Reference proteome</keyword>
<feature type="domain" description="Phosphatidylserine Lipase ABHD16 N-terminal" evidence="3">
    <location>
        <begin position="6"/>
        <end position="137"/>
    </location>
</feature>
<dbReference type="InterPro" id="IPR000073">
    <property type="entry name" value="AB_hydrolase_1"/>
</dbReference>
<evidence type="ECO:0000259" key="3">
    <source>
        <dbReference type="Pfam" id="PF22990"/>
    </source>
</evidence>
<keyword evidence="1" id="KW-0812">Transmembrane</keyword>
<keyword evidence="1" id="KW-0472">Membrane</keyword>
<feature type="transmembrane region" description="Helical" evidence="1">
    <location>
        <begin position="84"/>
        <end position="102"/>
    </location>
</feature>
<keyword evidence="1" id="KW-1133">Transmembrane helix</keyword>
<name>A0A8K0GBC6_IGNLU</name>
<dbReference type="Gene3D" id="3.40.50.1820">
    <property type="entry name" value="alpha/beta hydrolase"/>
    <property type="match status" value="1"/>
</dbReference>
<dbReference type="Pfam" id="PF22990">
    <property type="entry name" value="ABHD16_N"/>
    <property type="match status" value="1"/>
</dbReference>
<dbReference type="Pfam" id="PF00561">
    <property type="entry name" value="Abhydrolase_1"/>
    <property type="match status" value="1"/>
</dbReference>
<evidence type="ECO:0000259" key="2">
    <source>
        <dbReference type="Pfam" id="PF00561"/>
    </source>
</evidence>
<evidence type="ECO:0000256" key="1">
    <source>
        <dbReference type="SAM" id="Phobius"/>
    </source>
</evidence>
<dbReference type="AlphaFoldDB" id="A0A8K0GBC6"/>
<comment type="caution">
    <text evidence="4">The sequence shown here is derived from an EMBL/GenBank/DDBJ whole genome shotgun (WGS) entry which is preliminary data.</text>
</comment>
<dbReference type="EMBL" id="VTPC01008108">
    <property type="protein sequence ID" value="KAF2893264.1"/>
    <property type="molecule type" value="Genomic_DNA"/>
</dbReference>
<organism evidence="4 5">
    <name type="scientific">Ignelater luminosus</name>
    <name type="common">Cucubano</name>
    <name type="synonym">Pyrophorus luminosus</name>
    <dbReference type="NCBI Taxonomy" id="2038154"/>
    <lineage>
        <taxon>Eukaryota</taxon>
        <taxon>Metazoa</taxon>
        <taxon>Ecdysozoa</taxon>
        <taxon>Arthropoda</taxon>
        <taxon>Hexapoda</taxon>
        <taxon>Insecta</taxon>
        <taxon>Pterygota</taxon>
        <taxon>Neoptera</taxon>
        <taxon>Endopterygota</taxon>
        <taxon>Coleoptera</taxon>
        <taxon>Polyphaga</taxon>
        <taxon>Elateriformia</taxon>
        <taxon>Elateroidea</taxon>
        <taxon>Elateridae</taxon>
        <taxon>Agrypninae</taxon>
        <taxon>Pyrophorini</taxon>
        <taxon>Ignelater</taxon>
    </lineage>
</organism>
<dbReference type="PANTHER" id="PTHR12277:SF72">
    <property type="entry name" value="BAT5L PROTEIN"/>
    <property type="match status" value="1"/>
</dbReference>
<evidence type="ECO:0000313" key="5">
    <source>
        <dbReference type="Proteomes" id="UP000801492"/>
    </source>
</evidence>
<dbReference type="GO" id="GO:0052651">
    <property type="term" value="P:monoacylglycerol catabolic process"/>
    <property type="evidence" value="ECO:0007669"/>
    <property type="project" value="TreeGrafter"/>
</dbReference>
<feature type="domain" description="AB hydrolase-1" evidence="2">
    <location>
        <begin position="254"/>
        <end position="394"/>
    </location>
</feature>
<dbReference type="PANTHER" id="PTHR12277">
    <property type="entry name" value="ALPHA/BETA HYDROLASE DOMAIN-CONTAINING PROTEIN"/>
    <property type="match status" value="1"/>
</dbReference>
<proteinExistence type="predicted"/>
<feature type="transmembrane region" description="Helical" evidence="1">
    <location>
        <begin position="45"/>
        <end position="64"/>
    </location>
</feature>
<dbReference type="InterPro" id="IPR054518">
    <property type="entry name" value="ABHD16_N"/>
</dbReference>
<reference evidence="4" key="1">
    <citation type="submission" date="2019-08" db="EMBL/GenBank/DDBJ databases">
        <title>The genome of the North American firefly Photinus pyralis.</title>
        <authorList>
            <consortium name="Photinus pyralis genome working group"/>
            <person name="Fallon T.R."/>
            <person name="Sander Lower S.E."/>
            <person name="Weng J.-K."/>
        </authorList>
    </citation>
    <scope>NUCLEOTIDE SEQUENCE</scope>
    <source>
        <strain evidence="4">TRF0915ILg1</strain>
        <tissue evidence="4">Whole body</tissue>
    </source>
</reference>
<evidence type="ECO:0000313" key="4">
    <source>
        <dbReference type="EMBL" id="KAF2893264.1"/>
    </source>
</evidence>
<feature type="transmembrane region" description="Helical" evidence="1">
    <location>
        <begin position="173"/>
        <end position="196"/>
    </location>
</feature>